<gene>
    <name evidence="2" type="ORF">ABIA52_003805</name>
</gene>
<evidence type="ECO:0000313" key="3">
    <source>
        <dbReference type="Proteomes" id="UP001620520"/>
    </source>
</evidence>
<evidence type="ECO:0008006" key="4">
    <source>
        <dbReference type="Google" id="ProtNLM"/>
    </source>
</evidence>
<dbReference type="SUPFAM" id="SSF69318">
    <property type="entry name" value="Integrin alpha N-terminal domain"/>
    <property type="match status" value="1"/>
</dbReference>
<sequence>MPPYFLGESLGFNPALRVPARRSPRRLLALLTVPLVATGLLASALPAPAATATADTAAVQTTLGLETTNAMPIEAAPRSKGFDGDGTFDLFARDAAGRLLLYPTDGRGNWQAPRVIGNGWHIYNLLVSPGDFDGDGTVDVMGRDGYGRLFLYQGNGAGAWKQAFQIGQGWQGFVNLIAPGDFNGDGTNDILAQDAAGNVFLYPGNGRGGWLAPSKVTTGWQGLDAAGAGHFYGTPEAVVLGRNRFGDLQARSSTRNGFFYDYGSPDSFDGTIGRGWEALTRFGIAGDFNGDGYNDVYGISPNGLLTMYLADPSGFSSWGIYGFKWKGQPVVGSGWNVMNYVF</sequence>
<organism evidence="2 3">
    <name type="scientific">Paenarthrobacter histidinolovorans</name>
    <dbReference type="NCBI Taxonomy" id="43664"/>
    <lineage>
        <taxon>Bacteria</taxon>
        <taxon>Bacillati</taxon>
        <taxon>Actinomycetota</taxon>
        <taxon>Actinomycetes</taxon>
        <taxon>Micrococcales</taxon>
        <taxon>Micrococcaceae</taxon>
        <taxon>Paenarthrobacter</taxon>
    </lineage>
</organism>
<dbReference type="InterPro" id="IPR028994">
    <property type="entry name" value="Integrin_alpha_N"/>
</dbReference>
<comment type="caution">
    <text evidence="2">The sequence shown here is derived from an EMBL/GenBank/DDBJ whole genome shotgun (WGS) entry which is preliminary data.</text>
</comment>
<dbReference type="Pfam" id="PF13517">
    <property type="entry name" value="FG-GAP_3"/>
    <property type="match status" value="1"/>
</dbReference>
<keyword evidence="1" id="KW-0732">Signal</keyword>
<keyword evidence="3" id="KW-1185">Reference proteome</keyword>
<dbReference type="EMBL" id="JBIYEW010000003">
    <property type="protein sequence ID" value="MFK4640916.1"/>
    <property type="molecule type" value="Genomic_DNA"/>
</dbReference>
<name>A0ABW8NBE7_9MICC</name>
<evidence type="ECO:0000256" key="1">
    <source>
        <dbReference type="ARBA" id="ARBA00022729"/>
    </source>
</evidence>
<dbReference type="Gene3D" id="2.130.10.130">
    <property type="entry name" value="Integrin alpha, N-terminal"/>
    <property type="match status" value="1"/>
</dbReference>
<dbReference type="PANTHER" id="PTHR44103">
    <property type="entry name" value="PROPROTEIN CONVERTASE P"/>
    <property type="match status" value="1"/>
</dbReference>
<dbReference type="InterPro" id="IPR013517">
    <property type="entry name" value="FG-GAP"/>
</dbReference>
<dbReference type="PANTHER" id="PTHR44103:SF1">
    <property type="entry name" value="PROPROTEIN CONVERTASE P"/>
    <property type="match status" value="1"/>
</dbReference>
<accession>A0ABW8NBE7</accession>
<dbReference type="Proteomes" id="UP001620520">
    <property type="component" value="Unassembled WGS sequence"/>
</dbReference>
<protein>
    <recommendedName>
        <fullName evidence="4">FG-GAP repeat protein</fullName>
    </recommendedName>
</protein>
<proteinExistence type="predicted"/>
<reference evidence="2 3" key="1">
    <citation type="submission" date="2024-10" db="EMBL/GenBank/DDBJ databases">
        <title>Novel secondary metabolite-producing bacteria for plant disease control.</title>
        <authorList>
            <person name="Chevrette M."/>
        </authorList>
    </citation>
    <scope>NUCLEOTIDE SEQUENCE [LARGE SCALE GENOMIC DNA]</scope>
    <source>
        <strain evidence="2 3">J30 TE3557</strain>
    </source>
</reference>
<evidence type="ECO:0000313" key="2">
    <source>
        <dbReference type="EMBL" id="MFK4640916.1"/>
    </source>
</evidence>